<evidence type="ECO:0000256" key="16">
    <source>
        <dbReference type="SAM" id="SignalP"/>
    </source>
</evidence>
<keyword evidence="9 13" id="KW-0675">Receptor</keyword>
<dbReference type="PRINTS" id="PR01176">
    <property type="entry name" value="GABABRECEPTR"/>
</dbReference>
<name>A0AAX6DNN1_IRIPA</name>
<feature type="chain" id="PRO_5043511771" description="Glutamate receptor" evidence="16">
    <location>
        <begin position="23"/>
        <end position="933"/>
    </location>
</feature>
<dbReference type="GO" id="GO:1901701">
    <property type="term" value="P:cellular response to oxygen-containing compound"/>
    <property type="evidence" value="ECO:0007669"/>
    <property type="project" value="UniProtKB-ARBA"/>
</dbReference>
<dbReference type="InterPro" id="IPR019594">
    <property type="entry name" value="Glu/Gly-bd"/>
</dbReference>
<evidence type="ECO:0000256" key="1">
    <source>
        <dbReference type="ARBA" id="ARBA00004141"/>
    </source>
</evidence>
<sequence>MAFRRLSVVVCLLLLVVAAAAAAEEAPGQNGTAGPARPEAVSLGALFTFDSAIGRAAKLAIELAVEDVNRSPALLAATTLKLVAQDTNCSGFLGTVEALQLMANDVVAVVGPQSSGIAHAVSHVANELHVPLVSFAATDPVLSSLQFPYFVRTTQSDRFQMSAVADVVDRNGWKQVVAIFVDDDYGRGGASALGDALAAKRAKISYKAALPPAADEGTITDLLVQVNLMESRVYVVHVNPDSGLQVFSTAKRLGMLDSGYVWIATDWLASAIDSSSDSSDAMGLLQGAVVLRHYTPDSYLKRDFTSRWKGLIRRGNATSGLNSYGLYAYDSVWLIARAIDRLLSEEKEISFSSDPGMRSENGSVLHFQALRYFQEGHKLLEKILQSNFTGLTGQVQFSPEGDLIHPAYEVLNIVGTGFRRIGFWSNHSGLSTVPPETLYAKPPNASDQQLYSAIWPGETVARPRGWVFPNNGKALRIGVPYRASYKEFVTKDNSPDGVKGYCIDVFKAAISLLPYPVPCSFVLFGDGSKNPNYDELVQKVADNDFDAAVGDISIGTRRTRLVDFTQPYSDSGLIIVASVQEEESSAWAFLKPFTIQMWAVTGACFLTVGAVVWILEHRQNTEFRGSPRQQLVTIFWFSFSTMFFAHRENTVSTLGRFVLIIWLFVVLIINSSYTASLTSMLTVQQLSSQVKGLDTLISSSDPIGYQVGSFAKNYLMEELNIAESRLVSLDGPEDYAHALELGPSGGGISAIVDELPYIELFLSRYCTYATVGQMFTKNGWGFAFPRDSPLAVDLSTAILTLSENGDLQRIHDKWLTKSGCASQATTVSSNRLSLRSFWGLFLICGLACFIALVVFFMRIWCQYNRYNDSSDVAESSTHSQPSNRRPSHLNSIKDLMQFVDKKEAEVKTAIKKKLAEKQLQNSESSQSLDESPA</sequence>
<feature type="disulfide bond" evidence="14">
    <location>
        <begin position="766"/>
        <end position="820"/>
    </location>
</feature>
<evidence type="ECO:0000313" key="18">
    <source>
        <dbReference type="EMBL" id="KAJ6793361.1"/>
    </source>
</evidence>
<evidence type="ECO:0000256" key="10">
    <source>
        <dbReference type="ARBA" id="ARBA00023180"/>
    </source>
</evidence>
<evidence type="ECO:0000256" key="2">
    <source>
        <dbReference type="ARBA" id="ARBA00008685"/>
    </source>
</evidence>
<evidence type="ECO:0000256" key="4">
    <source>
        <dbReference type="ARBA" id="ARBA00022692"/>
    </source>
</evidence>
<dbReference type="AlphaFoldDB" id="A0AAX6DNN1"/>
<dbReference type="GO" id="GO:0016020">
    <property type="term" value="C:membrane"/>
    <property type="evidence" value="ECO:0007669"/>
    <property type="project" value="UniProtKB-SubCell"/>
</dbReference>
<keyword evidence="10" id="KW-0325">Glycoprotein</keyword>
<dbReference type="InterPro" id="IPR015683">
    <property type="entry name" value="Ionotropic_Glu_rcpt"/>
</dbReference>
<dbReference type="FunFam" id="3.40.190.10:FF:000054">
    <property type="entry name" value="Glutamate receptor"/>
    <property type="match status" value="1"/>
</dbReference>
<evidence type="ECO:0000256" key="8">
    <source>
        <dbReference type="ARBA" id="ARBA00023136"/>
    </source>
</evidence>
<evidence type="ECO:0000256" key="5">
    <source>
        <dbReference type="ARBA" id="ARBA00022729"/>
    </source>
</evidence>
<keyword evidence="5 16" id="KW-0732">Signal</keyword>
<keyword evidence="3 13" id="KW-0813">Transport</keyword>
<evidence type="ECO:0000256" key="9">
    <source>
        <dbReference type="ARBA" id="ARBA00023170"/>
    </source>
</evidence>
<dbReference type="InterPro" id="IPR017103">
    <property type="entry name" value="Iontropic_Glu_rcpt_pln"/>
</dbReference>
<comment type="subcellular location">
    <subcellularLocation>
        <location evidence="1">Membrane</location>
        <topology evidence="1">Multi-pass membrane protein</topology>
    </subcellularLocation>
</comment>
<evidence type="ECO:0000256" key="11">
    <source>
        <dbReference type="ARBA" id="ARBA00023286"/>
    </source>
</evidence>
<dbReference type="Pfam" id="PF01094">
    <property type="entry name" value="ANF_receptor"/>
    <property type="match status" value="1"/>
</dbReference>
<feature type="transmembrane region" description="Helical" evidence="15">
    <location>
        <begin position="595"/>
        <end position="615"/>
    </location>
</feature>
<keyword evidence="19" id="KW-1185">Reference proteome</keyword>
<comment type="function">
    <text evidence="13">Glutamate-gated receptor that probably acts as non-selective cation channel.</text>
</comment>
<dbReference type="FunFam" id="3.40.190.10:FF:000175">
    <property type="entry name" value="Glutamate receptor"/>
    <property type="match status" value="1"/>
</dbReference>
<evidence type="ECO:0000256" key="3">
    <source>
        <dbReference type="ARBA" id="ARBA00022448"/>
    </source>
</evidence>
<dbReference type="CDD" id="cd19990">
    <property type="entry name" value="PBP1_GABAb_receptor_plant"/>
    <property type="match status" value="1"/>
</dbReference>
<feature type="signal peptide" evidence="16">
    <location>
        <begin position="1"/>
        <end position="22"/>
    </location>
</feature>
<evidence type="ECO:0000256" key="13">
    <source>
        <dbReference type="PIRNR" id="PIRNR037090"/>
    </source>
</evidence>
<keyword evidence="6 15" id="KW-1133">Transmembrane helix</keyword>
<reference evidence="18" key="1">
    <citation type="journal article" date="2023" name="GigaByte">
        <title>Genome assembly of the bearded iris, Iris pallida Lam.</title>
        <authorList>
            <person name="Bruccoleri R.E."/>
            <person name="Oakeley E.J."/>
            <person name="Faust A.M.E."/>
            <person name="Altorfer M."/>
            <person name="Dessus-Babus S."/>
            <person name="Burckhardt D."/>
            <person name="Oertli M."/>
            <person name="Naumann U."/>
            <person name="Petersen F."/>
            <person name="Wong J."/>
        </authorList>
    </citation>
    <scope>NUCLEOTIDE SEQUENCE</scope>
    <source>
        <strain evidence="18">GSM-AAB239-AS_SAM_17_03QT</strain>
    </source>
</reference>
<keyword evidence="4 15" id="KW-0812">Transmembrane</keyword>
<dbReference type="Gene3D" id="1.10.287.70">
    <property type="match status" value="1"/>
</dbReference>
<dbReference type="InterPro" id="IPR044440">
    <property type="entry name" value="GABAb_receptor_plant_PBP1"/>
</dbReference>
<dbReference type="Pfam" id="PF10613">
    <property type="entry name" value="Lig_chan-Glu_bd"/>
    <property type="match status" value="1"/>
</dbReference>
<keyword evidence="14" id="KW-1015">Disulfide bond</keyword>
<dbReference type="InterPro" id="IPR028082">
    <property type="entry name" value="Peripla_BP_I"/>
</dbReference>
<keyword evidence="11 13" id="KW-1071">Ligand-gated ion channel</keyword>
<dbReference type="Proteomes" id="UP001140949">
    <property type="component" value="Unassembled WGS sequence"/>
</dbReference>
<evidence type="ECO:0000256" key="15">
    <source>
        <dbReference type="SAM" id="Phobius"/>
    </source>
</evidence>
<feature type="transmembrane region" description="Helical" evidence="15">
    <location>
        <begin position="837"/>
        <end position="860"/>
    </location>
</feature>
<dbReference type="GO" id="GO:0015276">
    <property type="term" value="F:ligand-gated monoatomic ion channel activity"/>
    <property type="evidence" value="ECO:0007669"/>
    <property type="project" value="InterPro"/>
</dbReference>
<dbReference type="PIRSF" id="PIRSF037090">
    <property type="entry name" value="Iontro_Glu-like_rcpt_pln"/>
    <property type="match status" value="1"/>
</dbReference>
<dbReference type="FunFam" id="1.10.287.70:FF:000037">
    <property type="entry name" value="Glutamate receptor"/>
    <property type="match status" value="1"/>
</dbReference>
<dbReference type="InterPro" id="IPR001828">
    <property type="entry name" value="ANF_lig-bd_rcpt"/>
</dbReference>
<dbReference type="EMBL" id="JANAVB010043019">
    <property type="protein sequence ID" value="KAJ6793361.1"/>
    <property type="molecule type" value="Genomic_DNA"/>
</dbReference>
<dbReference type="InterPro" id="IPR001320">
    <property type="entry name" value="Iontro_rcpt_C"/>
</dbReference>
<dbReference type="SMART" id="SM00079">
    <property type="entry name" value="PBPe"/>
    <property type="match status" value="1"/>
</dbReference>
<feature type="transmembrane region" description="Helical" evidence="15">
    <location>
        <begin position="657"/>
        <end position="683"/>
    </location>
</feature>
<dbReference type="Gene3D" id="3.40.190.10">
    <property type="entry name" value="Periplasmic binding protein-like II"/>
    <property type="match status" value="2"/>
</dbReference>
<keyword evidence="8 13" id="KW-0472">Membrane</keyword>
<comment type="similarity">
    <text evidence="2 13">Belongs to the glutamate-gated ion channel (TC 1.A.10.1) family.</text>
</comment>
<keyword evidence="12 13" id="KW-0407">Ion channel</keyword>
<evidence type="ECO:0000256" key="14">
    <source>
        <dbReference type="PIRSR" id="PIRSR037090-50"/>
    </source>
</evidence>
<dbReference type="GO" id="GO:0009611">
    <property type="term" value="P:response to wounding"/>
    <property type="evidence" value="ECO:0007669"/>
    <property type="project" value="UniProtKB-ARBA"/>
</dbReference>
<evidence type="ECO:0000313" key="19">
    <source>
        <dbReference type="Proteomes" id="UP001140949"/>
    </source>
</evidence>
<evidence type="ECO:0000256" key="7">
    <source>
        <dbReference type="ARBA" id="ARBA00023065"/>
    </source>
</evidence>
<keyword evidence="7 13" id="KW-0406">Ion transport</keyword>
<gene>
    <name evidence="18" type="ORF">M6B38_236680</name>
</gene>
<dbReference type="Gene3D" id="3.40.50.2300">
    <property type="match status" value="2"/>
</dbReference>
<proteinExistence type="inferred from homology"/>
<evidence type="ECO:0000256" key="6">
    <source>
        <dbReference type="ARBA" id="ARBA00022989"/>
    </source>
</evidence>
<feature type="domain" description="Ionotropic glutamate receptor C-terminal" evidence="17">
    <location>
        <begin position="476"/>
        <end position="817"/>
    </location>
</feature>
<evidence type="ECO:0000256" key="12">
    <source>
        <dbReference type="ARBA" id="ARBA00023303"/>
    </source>
</evidence>
<dbReference type="CDD" id="cd13686">
    <property type="entry name" value="GluR_Plant"/>
    <property type="match status" value="1"/>
</dbReference>
<dbReference type="SUPFAM" id="SSF53850">
    <property type="entry name" value="Periplasmic binding protein-like II"/>
    <property type="match status" value="1"/>
</dbReference>
<accession>A0AAX6DNN1</accession>
<dbReference type="Pfam" id="PF00060">
    <property type="entry name" value="Lig_chan"/>
    <property type="match status" value="1"/>
</dbReference>
<dbReference type="GO" id="GO:0007165">
    <property type="term" value="P:signal transduction"/>
    <property type="evidence" value="ECO:0007669"/>
    <property type="project" value="UniProtKB-ARBA"/>
</dbReference>
<dbReference type="PANTHER" id="PTHR18966">
    <property type="entry name" value="IONOTROPIC GLUTAMATE RECEPTOR"/>
    <property type="match status" value="1"/>
</dbReference>
<evidence type="ECO:0000259" key="17">
    <source>
        <dbReference type="SMART" id="SM00079"/>
    </source>
</evidence>
<protein>
    <recommendedName>
        <fullName evidence="13">Glutamate receptor</fullName>
    </recommendedName>
</protein>
<dbReference type="SUPFAM" id="SSF53822">
    <property type="entry name" value="Periplasmic binding protein-like I"/>
    <property type="match status" value="1"/>
</dbReference>
<dbReference type="FunFam" id="3.40.50.2300:FF:000081">
    <property type="entry name" value="Glutamate receptor"/>
    <property type="match status" value="1"/>
</dbReference>
<comment type="caution">
    <text evidence="18">The sequence shown here is derived from an EMBL/GenBank/DDBJ whole genome shotgun (WGS) entry which is preliminary data.</text>
</comment>
<organism evidence="18 19">
    <name type="scientific">Iris pallida</name>
    <name type="common">Sweet iris</name>
    <dbReference type="NCBI Taxonomy" id="29817"/>
    <lineage>
        <taxon>Eukaryota</taxon>
        <taxon>Viridiplantae</taxon>
        <taxon>Streptophyta</taxon>
        <taxon>Embryophyta</taxon>
        <taxon>Tracheophyta</taxon>
        <taxon>Spermatophyta</taxon>
        <taxon>Magnoliopsida</taxon>
        <taxon>Liliopsida</taxon>
        <taxon>Asparagales</taxon>
        <taxon>Iridaceae</taxon>
        <taxon>Iridoideae</taxon>
        <taxon>Irideae</taxon>
        <taxon>Iris</taxon>
    </lineage>
</organism>
<reference evidence="18" key="2">
    <citation type="submission" date="2023-04" db="EMBL/GenBank/DDBJ databases">
        <authorList>
            <person name="Bruccoleri R.E."/>
            <person name="Oakeley E.J."/>
            <person name="Faust A.-M."/>
            <person name="Dessus-Babus S."/>
            <person name="Altorfer M."/>
            <person name="Burckhardt D."/>
            <person name="Oertli M."/>
            <person name="Naumann U."/>
            <person name="Petersen F."/>
            <person name="Wong J."/>
        </authorList>
    </citation>
    <scope>NUCLEOTIDE SEQUENCE</scope>
    <source>
        <strain evidence="18">GSM-AAB239-AS_SAM_17_03QT</strain>
        <tissue evidence="18">Leaf</tissue>
    </source>
</reference>